<feature type="transmembrane region" description="Helical" evidence="9">
    <location>
        <begin position="6"/>
        <end position="28"/>
    </location>
</feature>
<dbReference type="GO" id="GO:0016020">
    <property type="term" value="C:membrane"/>
    <property type="evidence" value="ECO:0007669"/>
    <property type="project" value="UniProtKB-SubCell"/>
</dbReference>
<evidence type="ECO:0000256" key="1">
    <source>
        <dbReference type="ARBA" id="ARBA00004141"/>
    </source>
</evidence>
<feature type="transmembrane region" description="Helical" evidence="9">
    <location>
        <begin position="336"/>
        <end position="359"/>
    </location>
</feature>
<comment type="function">
    <text evidence="7">Involved in cellular auxin homeostasis by regulating auxin metabolism. Regulates intracellular auxin accumulation at the endoplasmic reticulum and thus auxin availability for nuclear auxin signaling.</text>
</comment>
<reference evidence="10" key="1">
    <citation type="submission" date="2021-09" db="EMBL/GenBank/DDBJ databases">
        <authorList>
            <consortium name="AG Swart"/>
            <person name="Singh M."/>
            <person name="Singh A."/>
            <person name="Seah K."/>
            <person name="Emmerich C."/>
        </authorList>
    </citation>
    <scope>NUCLEOTIDE SEQUENCE</scope>
    <source>
        <strain evidence="10">ATCC30299</strain>
    </source>
</reference>
<evidence type="ECO:0008006" key="12">
    <source>
        <dbReference type="Google" id="ProtNLM"/>
    </source>
</evidence>
<evidence type="ECO:0000256" key="3">
    <source>
        <dbReference type="ARBA" id="ARBA00022448"/>
    </source>
</evidence>
<comment type="caution">
    <text evidence="10">The sequence shown here is derived from an EMBL/GenBank/DDBJ whole genome shotgun (WGS) entry which is preliminary data.</text>
</comment>
<name>A0AAU9KCX0_9CILI</name>
<keyword evidence="4 9" id="KW-0812">Transmembrane</keyword>
<keyword evidence="5 9" id="KW-1133">Transmembrane helix</keyword>
<dbReference type="InterPro" id="IPR045033">
    <property type="entry name" value="PILS1/3/4/5/7"/>
</dbReference>
<organism evidence="10 11">
    <name type="scientific">Blepharisma stoltei</name>
    <dbReference type="NCBI Taxonomy" id="1481888"/>
    <lineage>
        <taxon>Eukaryota</taxon>
        <taxon>Sar</taxon>
        <taxon>Alveolata</taxon>
        <taxon>Ciliophora</taxon>
        <taxon>Postciliodesmatophora</taxon>
        <taxon>Heterotrichea</taxon>
        <taxon>Heterotrichida</taxon>
        <taxon>Blepharismidae</taxon>
        <taxon>Blepharisma</taxon>
    </lineage>
</organism>
<sequence length="360" mass="40267">MDFLSILRSCITGMVPVTLVTFSGAYLAKKDIFNKEANELISKSCARFFFVVQSFATIPKSVKLSSLVELWPIPVITFLIIIIGLILSFLSLYFLKPPTHFKFTTLSILVFTNGGNIPFLIMKGICASYGPLAGDDKCDEYPGYIALVIFVCSILIWSICIAFIKADEQETRKIEELASLTENKSAESSLKDLMIRGMFSPVPISCILSLILALIPGFDWLFVHKTSPLYSIFDSLFVVAYVGVVVSQMIIGSNLYMMEKADYGISKFYIISTTLMKNVIYPCFWLLLTLLLWNLGCYGNNKVMAYIIYIAQATPVASTVLMQCQLVSSGVKDCTVILLWQYITAPITLTVFTYLFFIII</sequence>
<keyword evidence="11" id="KW-1185">Reference proteome</keyword>
<dbReference type="PANTHER" id="PTHR31651">
    <property type="match status" value="1"/>
</dbReference>
<accession>A0AAU9KCX0</accession>
<evidence type="ECO:0000256" key="2">
    <source>
        <dbReference type="ARBA" id="ARBA00004308"/>
    </source>
</evidence>
<feature type="transmembrane region" description="Helical" evidence="9">
    <location>
        <begin position="268"/>
        <end position="291"/>
    </location>
</feature>
<feature type="transmembrane region" description="Helical" evidence="9">
    <location>
        <begin position="70"/>
        <end position="94"/>
    </location>
</feature>
<keyword evidence="3" id="KW-0813">Transport</keyword>
<dbReference type="Pfam" id="PF03547">
    <property type="entry name" value="Mem_trans"/>
    <property type="match status" value="1"/>
</dbReference>
<evidence type="ECO:0000256" key="8">
    <source>
        <dbReference type="ARBA" id="ARBA00025752"/>
    </source>
</evidence>
<feature type="transmembrane region" description="Helical" evidence="9">
    <location>
        <begin position="235"/>
        <end position="256"/>
    </location>
</feature>
<feature type="transmembrane region" description="Helical" evidence="9">
    <location>
        <begin position="101"/>
        <end position="121"/>
    </location>
</feature>
<evidence type="ECO:0000256" key="6">
    <source>
        <dbReference type="ARBA" id="ARBA00023136"/>
    </source>
</evidence>
<proteinExistence type="inferred from homology"/>
<comment type="subcellular location">
    <subcellularLocation>
        <location evidence="2">Endomembrane system</location>
    </subcellularLocation>
    <subcellularLocation>
        <location evidence="1">Membrane</location>
        <topology evidence="1">Multi-pass membrane protein</topology>
    </subcellularLocation>
</comment>
<dbReference type="GO" id="GO:0055085">
    <property type="term" value="P:transmembrane transport"/>
    <property type="evidence" value="ECO:0007669"/>
    <property type="project" value="InterPro"/>
</dbReference>
<dbReference type="Proteomes" id="UP001162131">
    <property type="component" value="Unassembled WGS sequence"/>
</dbReference>
<dbReference type="AlphaFoldDB" id="A0AAU9KCX0"/>
<keyword evidence="6 9" id="KW-0472">Membrane</keyword>
<dbReference type="EMBL" id="CAJZBQ010000063">
    <property type="protein sequence ID" value="CAG9335863.1"/>
    <property type="molecule type" value="Genomic_DNA"/>
</dbReference>
<evidence type="ECO:0000256" key="4">
    <source>
        <dbReference type="ARBA" id="ARBA00022692"/>
    </source>
</evidence>
<comment type="similarity">
    <text evidence="8">Belongs to the auxin efflux carrier (TC 2.A.69.2) family.</text>
</comment>
<evidence type="ECO:0000256" key="5">
    <source>
        <dbReference type="ARBA" id="ARBA00022989"/>
    </source>
</evidence>
<protein>
    <recommendedName>
        <fullName evidence="12">Auxin efflux carrier family protein</fullName>
    </recommendedName>
</protein>
<dbReference type="PANTHER" id="PTHR31651:SF33">
    <property type="entry name" value="PROTEIN PIN-LIKES 1"/>
    <property type="match status" value="1"/>
</dbReference>
<dbReference type="GO" id="GO:0012505">
    <property type="term" value="C:endomembrane system"/>
    <property type="evidence" value="ECO:0007669"/>
    <property type="project" value="UniProtKB-SubCell"/>
</dbReference>
<evidence type="ECO:0000313" key="11">
    <source>
        <dbReference type="Proteomes" id="UP001162131"/>
    </source>
</evidence>
<evidence type="ECO:0000256" key="7">
    <source>
        <dbReference type="ARBA" id="ARBA00025100"/>
    </source>
</evidence>
<gene>
    <name evidence="10" type="ORF">BSTOLATCC_MIC65183</name>
</gene>
<feature type="transmembrane region" description="Helical" evidence="9">
    <location>
        <begin position="193"/>
        <end position="215"/>
    </location>
</feature>
<evidence type="ECO:0000256" key="9">
    <source>
        <dbReference type="SAM" id="Phobius"/>
    </source>
</evidence>
<evidence type="ECO:0000313" key="10">
    <source>
        <dbReference type="EMBL" id="CAG9335863.1"/>
    </source>
</evidence>
<feature type="transmembrane region" description="Helical" evidence="9">
    <location>
        <begin position="141"/>
        <end position="164"/>
    </location>
</feature>
<dbReference type="InterPro" id="IPR004776">
    <property type="entry name" value="Mem_transp_PIN-like"/>
</dbReference>